<dbReference type="Proteomes" id="UP001203423">
    <property type="component" value="Unassembled WGS sequence"/>
</dbReference>
<evidence type="ECO:0000313" key="1">
    <source>
        <dbReference type="EMBL" id="MCL1124460.1"/>
    </source>
</evidence>
<keyword evidence="2" id="KW-1185">Reference proteome</keyword>
<gene>
    <name evidence="1" type="ORF">L2764_08220</name>
</gene>
<sequence>MDPLGLAECTASRKPGGTGANYDQVNGQGLYVLRDPMTNEIKYVGRVDAPARAVAHSASDDKGHLVQEVVHNNNLTKAEAKHLEQRLLDKLGGAKSTDPETEMLNKIRSYSPSNPNAPKYIIAGESESHANLIFSETTAKLGI</sequence>
<name>A0ABT0L9Z5_9GAMM</name>
<dbReference type="EMBL" id="JAKIKS010000024">
    <property type="protein sequence ID" value="MCL1124460.1"/>
    <property type="molecule type" value="Genomic_DNA"/>
</dbReference>
<evidence type="ECO:0000313" key="2">
    <source>
        <dbReference type="Proteomes" id="UP001203423"/>
    </source>
</evidence>
<proteinExistence type="predicted"/>
<reference evidence="1 2" key="1">
    <citation type="submission" date="2022-01" db="EMBL/GenBank/DDBJ databases">
        <title>Whole genome-based taxonomy of the Shewanellaceae.</title>
        <authorList>
            <person name="Martin-Rodriguez A.J."/>
        </authorList>
    </citation>
    <scope>NUCLEOTIDE SEQUENCE [LARGE SCALE GENOMIC DNA]</scope>
    <source>
        <strain evidence="1 2">DSM 17177</strain>
    </source>
</reference>
<protein>
    <recommendedName>
        <fullName evidence="3">GIY-YIG domain-containing protein</fullName>
    </recommendedName>
</protein>
<organism evidence="1 2">
    <name type="scientific">Shewanella surugensis</name>
    <dbReference type="NCBI Taxonomy" id="212020"/>
    <lineage>
        <taxon>Bacteria</taxon>
        <taxon>Pseudomonadati</taxon>
        <taxon>Pseudomonadota</taxon>
        <taxon>Gammaproteobacteria</taxon>
        <taxon>Alteromonadales</taxon>
        <taxon>Shewanellaceae</taxon>
        <taxon>Shewanella</taxon>
    </lineage>
</organism>
<dbReference type="RefSeq" id="WP_248939742.1">
    <property type="nucleotide sequence ID" value="NZ_JAKIKS010000024.1"/>
</dbReference>
<comment type="caution">
    <text evidence="1">The sequence shown here is derived from an EMBL/GenBank/DDBJ whole genome shotgun (WGS) entry which is preliminary data.</text>
</comment>
<evidence type="ECO:0008006" key="3">
    <source>
        <dbReference type="Google" id="ProtNLM"/>
    </source>
</evidence>
<accession>A0ABT0L9Z5</accession>